<sequence>VIVFSPKGKLSHFPVHSSLEKTIERYKTVLEAERSVRNHVHEVEGQHVGFADPTADHEIPEVDQSFCRSLGDENIEQLNVIKLTKLEEKLESALRQIRSRKVALLKDLVTMLHEQERTLALENEQLRLQVAGSGSDQEGKEGDEPHAGEGNSGGDEAASSPPPPRTLELFVDTN</sequence>
<feature type="compositionally biased region" description="Basic and acidic residues" evidence="1">
    <location>
        <begin position="137"/>
        <end position="147"/>
    </location>
</feature>
<evidence type="ECO:0000259" key="2">
    <source>
        <dbReference type="Pfam" id="PF01486"/>
    </source>
</evidence>
<dbReference type="AlphaFoldDB" id="A0A1D1YHQ6"/>
<evidence type="ECO:0000256" key="1">
    <source>
        <dbReference type="SAM" id="MobiDB-lite"/>
    </source>
</evidence>
<gene>
    <name evidence="3" type="primary">MADS56_0</name>
    <name evidence="3" type="ORF">g.94747</name>
</gene>
<dbReference type="GO" id="GO:0003700">
    <property type="term" value="F:DNA-binding transcription factor activity"/>
    <property type="evidence" value="ECO:0007669"/>
    <property type="project" value="InterPro"/>
</dbReference>
<dbReference type="GO" id="GO:0005634">
    <property type="term" value="C:nucleus"/>
    <property type="evidence" value="ECO:0007669"/>
    <property type="project" value="InterPro"/>
</dbReference>
<protein>
    <submittedName>
        <fullName evidence="3">MADS-box transcription factor 56</fullName>
    </submittedName>
</protein>
<feature type="domain" description="K-box" evidence="2">
    <location>
        <begin position="68"/>
        <end position="130"/>
    </location>
</feature>
<dbReference type="InterPro" id="IPR002487">
    <property type="entry name" value="TF_Kbox"/>
</dbReference>
<feature type="region of interest" description="Disordered" evidence="1">
    <location>
        <begin position="131"/>
        <end position="174"/>
    </location>
</feature>
<proteinExistence type="predicted"/>
<dbReference type="Pfam" id="PF01486">
    <property type="entry name" value="K-box"/>
    <property type="match status" value="1"/>
</dbReference>
<reference evidence="3" key="1">
    <citation type="submission" date="2015-07" db="EMBL/GenBank/DDBJ databases">
        <title>Transcriptome Assembly of Anthurium amnicola.</title>
        <authorList>
            <person name="Suzuki J."/>
        </authorList>
    </citation>
    <scope>NUCLEOTIDE SEQUENCE</scope>
</reference>
<feature type="non-terminal residue" evidence="3">
    <location>
        <position position="1"/>
    </location>
</feature>
<accession>A0A1D1YHQ6</accession>
<organism evidence="3">
    <name type="scientific">Anthurium amnicola</name>
    <dbReference type="NCBI Taxonomy" id="1678845"/>
    <lineage>
        <taxon>Eukaryota</taxon>
        <taxon>Viridiplantae</taxon>
        <taxon>Streptophyta</taxon>
        <taxon>Embryophyta</taxon>
        <taxon>Tracheophyta</taxon>
        <taxon>Spermatophyta</taxon>
        <taxon>Magnoliopsida</taxon>
        <taxon>Liliopsida</taxon>
        <taxon>Araceae</taxon>
        <taxon>Pothoideae</taxon>
        <taxon>Potheae</taxon>
        <taxon>Anthurium</taxon>
    </lineage>
</organism>
<name>A0A1D1YHQ6_9ARAE</name>
<evidence type="ECO:0000313" key="3">
    <source>
        <dbReference type="EMBL" id="JAT54168.1"/>
    </source>
</evidence>
<dbReference type="EMBL" id="GDJX01013768">
    <property type="protein sequence ID" value="JAT54168.1"/>
    <property type="molecule type" value="Transcribed_RNA"/>
</dbReference>